<name>A0A8C7Z5Y1_9TELE</name>
<dbReference type="InterPro" id="IPR000884">
    <property type="entry name" value="TSP1_rpt"/>
</dbReference>
<dbReference type="Gene3D" id="2.20.100.10">
    <property type="entry name" value="Thrombospondin type-1 (TSP1) repeat"/>
    <property type="match status" value="1"/>
</dbReference>
<feature type="disulfide bond" evidence="4">
    <location>
        <begin position="45"/>
        <end position="73"/>
    </location>
</feature>
<evidence type="ECO:0000256" key="2">
    <source>
        <dbReference type="ARBA" id="ARBA00022525"/>
    </source>
</evidence>
<dbReference type="GO" id="GO:0004222">
    <property type="term" value="F:metalloendopeptidase activity"/>
    <property type="evidence" value="ECO:0007669"/>
    <property type="project" value="TreeGrafter"/>
</dbReference>
<dbReference type="InterPro" id="IPR036383">
    <property type="entry name" value="TSP1_rpt_sf"/>
</dbReference>
<dbReference type="InterPro" id="IPR013273">
    <property type="entry name" value="ADAMTS/ADAMTS-like"/>
</dbReference>
<dbReference type="Pfam" id="PF19030">
    <property type="entry name" value="TSP1_ADAMTS"/>
    <property type="match status" value="1"/>
</dbReference>
<accession>A0A8C7Z5Y1</accession>
<evidence type="ECO:0000256" key="3">
    <source>
        <dbReference type="ARBA" id="ARBA00023157"/>
    </source>
</evidence>
<sequence>LGFQKLLKMFLLLMILQLLLPAAFTVPSMDVWDSWGPYGECSRSCGGGVTTRTRRCVTHRFGLIRFQAQKVDCPEGSRDFREEQCSQFDGTNFQGKRYKWLPYYGAENPCELNCMPRGENFYYRHRSGVVDGTPCHPGRRDICVGGVCKVTSDPAVFNISRLSLF</sequence>
<feature type="chain" id="PRO_5034283340" description="Papilin" evidence="5">
    <location>
        <begin position="26"/>
        <end position="165"/>
    </location>
</feature>
<dbReference type="GeneTree" id="ENSGT00940000156891"/>
<dbReference type="SUPFAM" id="SSF82895">
    <property type="entry name" value="TSP-1 type 1 repeat"/>
    <property type="match status" value="1"/>
</dbReference>
<reference evidence="6" key="1">
    <citation type="submission" date="2025-08" db="UniProtKB">
        <authorList>
            <consortium name="Ensembl"/>
        </authorList>
    </citation>
    <scope>IDENTIFICATION</scope>
</reference>
<dbReference type="PANTHER" id="PTHR13723:SF281">
    <property type="entry name" value="PAPILIN"/>
    <property type="match status" value="1"/>
</dbReference>
<organism evidence="6 7">
    <name type="scientific">Oryzias sinensis</name>
    <name type="common">Chinese medaka</name>
    <dbReference type="NCBI Taxonomy" id="183150"/>
    <lineage>
        <taxon>Eukaryota</taxon>
        <taxon>Metazoa</taxon>
        <taxon>Chordata</taxon>
        <taxon>Craniata</taxon>
        <taxon>Vertebrata</taxon>
        <taxon>Euteleostomi</taxon>
        <taxon>Actinopterygii</taxon>
        <taxon>Neopterygii</taxon>
        <taxon>Teleostei</taxon>
        <taxon>Neoteleostei</taxon>
        <taxon>Acanthomorphata</taxon>
        <taxon>Ovalentaria</taxon>
        <taxon>Atherinomorphae</taxon>
        <taxon>Beloniformes</taxon>
        <taxon>Adrianichthyidae</taxon>
        <taxon>Oryziinae</taxon>
        <taxon>Oryzias</taxon>
    </lineage>
</organism>
<dbReference type="PANTHER" id="PTHR13723">
    <property type="entry name" value="ADAMTS A DISINTEGRIN AND METALLOPROTEASE WITH THROMBOSPONDIN MOTIFS PROTEASE"/>
    <property type="match status" value="1"/>
</dbReference>
<evidence type="ECO:0000256" key="4">
    <source>
        <dbReference type="PIRSR" id="PIRSR613273-3"/>
    </source>
</evidence>
<keyword evidence="7" id="KW-1185">Reference proteome</keyword>
<evidence type="ECO:0000256" key="5">
    <source>
        <dbReference type="SAM" id="SignalP"/>
    </source>
</evidence>
<keyword evidence="3 4" id="KW-1015">Disulfide bond</keyword>
<proteinExistence type="predicted"/>
<dbReference type="AlphaFoldDB" id="A0A8C7Z5Y1"/>
<dbReference type="PRINTS" id="PR01857">
    <property type="entry name" value="ADAMTSFAMILY"/>
</dbReference>
<dbReference type="GO" id="GO:0006508">
    <property type="term" value="P:proteolysis"/>
    <property type="evidence" value="ECO:0007669"/>
    <property type="project" value="TreeGrafter"/>
</dbReference>
<dbReference type="GO" id="GO:0031012">
    <property type="term" value="C:extracellular matrix"/>
    <property type="evidence" value="ECO:0007669"/>
    <property type="project" value="TreeGrafter"/>
</dbReference>
<protein>
    <recommendedName>
        <fullName evidence="8">Papilin</fullName>
    </recommendedName>
</protein>
<reference evidence="6" key="2">
    <citation type="submission" date="2025-09" db="UniProtKB">
        <authorList>
            <consortium name="Ensembl"/>
        </authorList>
    </citation>
    <scope>IDENTIFICATION</scope>
</reference>
<dbReference type="Proteomes" id="UP000694383">
    <property type="component" value="Unplaced"/>
</dbReference>
<keyword evidence="5" id="KW-0732">Signal</keyword>
<feature type="signal peptide" evidence="5">
    <location>
        <begin position="1"/>
        <end position="25"/>
    </location>
</feature>
<dbReference type="SMART" id="SM00209">
    <property type="entry name" value="TSP1"/>
    <property type="match status" value="1"/>
</dbReference>
<dbReference type="GO" id="GO:0030198">
    <property type="term" value="P:extracellular matrix organization"/>
    <property type="evidence" value="ECO:0007669"/>
    <property type="project" value="InterPro"/>
</dbReference>
<evidence type="ECO:0000313" key="7">
    <source>
        <dbReference type="Proteomes" id="UP000694383"/>
    </source>
</evidence>
<dbReference type="Ensembl" id="ENSOSIT00000039040.1">
    <property type="protein sequence ID" value="ENSOSIP00000037044.1"/>
    <property type="gene ID" value="ENSOSIG00000018396.1"/>
</dbReference>
<dbReference type="InterPro" id="IPR050439">
    <property type="entry name" value="ADAMTS_ADAMTS-like"/>
</dbReference>
<keyword evidence="2" id="KW-0964">Secreted</keyword>
<evidence type="ECO:0008006" key="8">
    <source>
        <dbReference type="Google" id="ProtNLM"/>
    </source>
</evidence>
<evidence type="ECO:0000313" key="6">
    <source>
        <dbReference type="Ensembl" id="ENSOSIP00000037044.1"/>
    </source>
</evidence>
<evidence type="ECO:0000256" key="1">
    <source>
        <dbReference type="ARBA" id="ARBA00004613"/>
    </source>
</evidence>
<dbReference type="PROSITE" id="PS50092">
    <property type="entry name" value="TSP1"/>
    <property type="match status" value="1"/>
</dbReference>
<comment type="subcellular location">
    <subcellularLocation>
        <location evidence="1">Secreted</location>
    </subcellularLocation>
</comment>
<dbReference type="GO" id="GO:0005576">
    <property type="term" value="C:extracellular region"/>
    <property type="evidence" value="ECO:0007669"/>
    <property type="project" value="UniProtKB-SubCell"/>
</dbReference>